<evidence type="ECO:0000256" key="7">
    <source>
        <dbReference type="ARBA" id="ARBA00022723"/>
    </source>
</evidence>
<dbReference type="PANTHER" id="PTHR11774:SF6">
    <property type="entry name" value="PROTEIN FARNESYLTRANSFERASE SUBUNIT BETA"/>
    <property type="match status" value="1"/>
</dbReference>
<evidence type="ECO:0000256" key="12">
    <source>
        <dbReference type="ARBA" id="ARBA00055850"/>
    </source>
</evidence>
<evidence type="ECO:0000256" key="8">
    <source>
        <dbReference type="ARBA" id="ARBA00022737"/>
    </source>
</evidence>
<dbReference type="InterPro" id="IPR008930">
    <property type="entry name" value="Terpenoid_cyclase/PrenylTrfase"/>
</dbReference>
<evidence type="ECO:0000259" key="15">
    <source>
        <dbReference type="Pfam" id="PF00432"/>
    </source>
</evidence>
<gene>
    <name evidence="16" type="ORF">B4U79_13620</name>
</gene>
<organism evidence="16 17">
    <name type="scientific">Dinothrombium tinctorium</name>
    <dbReference type="NCBI Taxonomy" id="1965070"/>
    <lineage>
        <taxon>Eukaryota</taxon>
        <taxon>Metazoa</taxon>
        <taxon>Ecdysozoa</taxon>
        <taxon>Arthropoda</taxon>
        <taxon>Chelicerata</taxon>
        <taxon>Arachnida</taxon>
        <taxon>Acari</taxon>
        <taxon>Acariformes</taxon>
        <taxon>Trombidiformes</taxon>
        <taxon>Prostigmata</taxon>
        <taxon>Anystina</taxon>
        <taxon>Parasitengona</taxon>
        <taxon>Trombidioidea</taxon>
        <taxon>Trombidiidae</taxon>
        <taxon>Dinothrombium</taxon>
    </lineage>
</organism>
<reference evidence="16 17" key="1">
    <citation type="journal article" date="2018" name="Gigascience">
        <title>Genomes of trombidid mites reveal novel predicted allergens and laterally-transferred genes associated with secondary metabolism.</title>
        <authorList>
            <person name="Dong X."/>
            <person name="Chaisiri K."/>
            <person name="Xia D."/>
            <person name="Armstrong S.D."/>
            <person name="Fang Y."/>
            <person name="Donnelly M.J."/>
            <person name="Kadowaki T."/>
            <person name="McGarry J.W."/>
            <person name="Darby A.C."/>
            <person name="Makepeace B.L."/>
        </authorList>
    </citation>
    <scope>NUCLEOTIDE SEQUENCE [LARGE SCALE GENOMIC DNA]</scope>
    <source>
        <strain evidence="16">UoL-WK</strain>
    </source>
</reference>
<evidence type="ECO:0000256" key="1">
    <source>
        <dbReference type="ARBA" id="ARBA00010497"/>
    </source>
</evidence>
<keyword evidence="7 14" id="KW-0479">Metal-binding</keyword>
<evidence type="ECO:0000256" key="9">
    <source>
        <dbReference type="ARBA" id="ARBA00022833"/>
    </source>
</evidence>
<dbReference type="STRING" id="1965070.A0A3S4QDM2"/>
<dbReference type="Proteomes" id="UP000285301">
    <property type="component" value="Unassembled WGS sequence"/>
</dbReference>
<comment type="catalytic activity">
    <reaction evidence="11">
        <text>L-cysteinyl-[protein] + (2E,6E)-farnesyl diphosphate = S-(2E,6E)-farnesyl-L-cysteinyl-[protein] + diphosphate</text>
        <dbReference type="Rhea" id="RHEA:13345"/>
        <dbReference type="Rhea" id="RHEA-COMP:10131"/>
        <dbReference type="Rhea" id="RHEA-COMP:11535"/>
        <dbReference type="ChEBI" id="CHEBI:29950"/>
        <dbReference type="ChEBI" id="CHEBI:33019"/>
        <dbReference type="ChEBI" id="CHEBI:86019"/>
        <dbReference type="ChEBI" id="CHEBI:175763"/>
        <dbReference type="EC" id="2.5.1.58"/>
    </reaction>
</comment>
<sequence length="395" mass="43674">MRFLQSNDGLDDDSIVTSTSKDQAEVEESVSKCYQHLRSIYELDSDIPKLLRTLHIQYLQKGLFTTLPQRFEGLDASRPWLTYWICHSLALLGDQTVLSLASKRIIRFLATCKNKTGGYGGGPGQMSHLATTYAAVNALATLCSEEALNSIDRSSLLQFLTDMKQADGSFTMHKGGECDMRGVYCAISVAYLCNIQNDQLFENTASWIISCQTFEGGFGATPGNEAHGGYTFCAVAALMLLGLTHKCNVKSLLRWIVNKQYNLEGGFAGRTNKLVDACYSFWQGAVLPMIHAILCSYQGNIISIDTWLFHQQAMQEYILGCCQDPCGGLIDKPKKQRDYYHTCYGLSGLSIAQHAPGGDVIIGPESNRLVNTHPVYNVNIDAVNLAQQVFKERVV</sequence>
<dbReference type="GO" id="GO:0005965">
    <property type="term" value="C:protein farnesyltransferase complex"/>
    <property type="evidence" value="ECO:0007669"/>
    <property type="project" value="UniProtKB-UniRule"/>
</dbReference>
<comment type="function">
    <text evidence="12">Essential subunit of the farnesyltransferase complex. Catalyzes the transfer of a farnesyl moiety from farnesyl diphosphate to a cysteine at the fourth position from the C-terminus of several proteins having the C-terminal sequence Cys-aliphatic-aliphatic-X.</text>
</comment>
<comment type="subunit">
    <text evidence="14">Heterodimer of an alpha and a beta subunit.</text>
</comment>
<evidence type="ECO:0000256" key="6">
    <source>
        <dbReference type="ARBA" id="ARBA00022679"/>
    </source>
</evidence>
<proteinExistence type="inferred from homology"/>
<evidence type="ECO:0000313" key="17">
    <source>
        <dbReference type="Proteomes" id="UP000285301"/>
    </source>
</evidence>
<keyword evidence="6 14" id="KW-0808">Transferase</keyword>
<evidence type="ECO:0000256" key="2">
    <source>
        <dbReference type="ARBA" id="ARBA00012702"/>
    </source>
</evidence>
<protein>
    <recommendedName>
        <fullName evidence="3 14">Protein farnesyltransferase subunit beta</fullName>
        <shortName evidence="14">FTase-beta</shortName>
        <ecNumber evidence="2 14">2.5.1.58</ecNumber>
    </recommendedName>
</protein>
<evidence type="ECO:0000256" key="14">
    <source>
        <dbReference type="RuleBase" id="RU365056"/>
    </source>
</evidence>
<keyword evidence="10" id="KW-0443">Lipid metabolism</keyword>
<evidence type="ECO:0000256" key="5">
    <source>
        <dbReference type="ARBA" id="ARBA00022602"/>
    </source>
</evidence>
<evidence type="ECO:0000256" key="11">
    <source>
        <dbReference type="ARBA" id="ARBA00050225"/>
    </source>
</evidence>
<dbReference type="GO" id="GO:0006629">
    <property type="term" value="P:lipid metabolic process"/>
    <property type="evidence" value="ECO:0007669"/>
    <property type="project" value="UniProtKB-KW"/>
</dbReference>
<dbReference type="Gene3D" id="1.50.10.20">
    <property type="match status" value="1"/>
</dbReference>
<evidence type="ECO:0000256" key="3">
    <source>
        <dbReference type="ARBA" id="ARBA00015798"/>
    </source>
</evidence>
<dbReference type="InterPro" id="IPR045089">
    <property type="entry name" value="PGGT1B-like"/>
</dbReference>
<dbReference type="GO" id="GO:0097354">
    <property type="term" value="P:prenylation"/>
    <property type="evidence" value="ECO:0007669"/>
    <property type="project" value="UniProtKB-UniRule"/>
</dbReference>
<keyword evidence="9 14" id="KW-0862">Zinc</keyword>
<dbReference type="Pfam" id="PF00432">
    <property type="entry name" value="Prenyltrans"/>
    <property type="match status" value="1"/>
</dbReference>
<comment type="caution">
    <text evidence="16">The sequence shown here is derived from an EMBL/GenBank/DDBJ whole genome shotgun (WGS) entry which is preliminary data.</text>
</comment>
<evidence type="ECO:0000313" key="16">
    <source>
        <dbReference type="EMBL" id="RWS02093.1"/>
    </source>
</evidence>
<dbReference type="GO" id="GO:0004660">
    <property type="term" value="F:protein farnesyltransferase activity"/>
    <property type="evidence" value="ECO:0007669"/>
    <property type="project" value="UniProtKB-UniRule"/>
</dbReference>
<dbReference type="GO" id="GO:0008270">
    <property type="term" value="F:zinc ion binding"/>
    <property type="evidence" value="ECO:0007669"/>
    <property type="project" value="UniProtKB-UniRule"/>
</dbReference>
<dbReference type="EMBL" id="NCKU01008168">
    <property type="protein sequence ID" value="RWS02093.1"/>
    <property type="molecule type" value="Genomic_DNA"/>
</dbReference>
<dbReference type="SUPFAM" id="SSF48239">
    <property type="entry name" value="Terpenoid cyclases/Protein prenyltransferases"/>
    <property type="match status" value="1"/>
</dbReference>
<dbReference type="FunFam" id="1.50.10.20:FF:000007">
    <property type="entry name" value="Protein farnesyltransferase subunit beta"/>
    <property type="match status" value="1"/>
</dbReference>
<dbReference type="CDD" id="cd02893">
    <property type="entry name" value="FTase"/>
    <property type="match status" value="1"/>
</dbReference>
<evidence type="ECO:0000256" key="13">
    <source>
        <dbReference type="ARBA" id="ARBA00064192"/>
    </source>
</evidence>
<dbReference type="InterPro" id="IPR001330">
    <property type="entry name" value="Prenyltrans"/>
</dbReference>
<dbReference type="AlphaFoldDB" id="A0A3S4QDM2"/>
<comment type="similarity">
    <text evidence="1 14">Belongs to the protein prenyltransferase subunit beta family.</text>
</comment>
<evidence type="ECO:0000256" key="10">
    <source>
        <dbReference type="ARBA" id="ARBA00023098"/>
    </source>
</evidence>
<keyword evidence="17" id="KW-1185">Reference proteome</keyword>
<feature type="domain" description="Prenyltransferase alpha-alpha toroid" evidence="15">
    <location>
        <begin position="50"/>
        <end position="378"/>
    </location>
</feature>
<evidence type="ECO:0000256" key="4">
    <source>
        <dbReference type="ARBA" id="ARBA00022553"/>
    </source>
</evidence>
<comment type="function">
    <text evidence="14">Catalyzes the transfer of a farnesyl moiety from farnesyl diphosphate to a cysteine at the fourth position from the C-terminus of several proteins. The beta subunit is responsible for peptide-binding.</text>
</comment>
<dbReference type="EC" id="2.5.1.58" evidence="2 14"/>
<keyword evidence="5 14" id="KW-0637">Prenyltransferase</keyword>
<comment type="cofactor">
    <cofactor evidence="14">
        <name>Zn(2+)</name>
        <dbReference type="ChEBI" id="CHEBI:29105"/>
    </cofactor>
    <text evidence="14">Binds 1 zinc ion per subunit.</text>
</comment>
<dbReference type="OrthoDB" id="10261146at2759"/>
<dbReference type="PANTHER" id="PTHR11774">
    <property type="entry name" value="GERANYLGERANYL TRANSFERASE TYPE BETA SUBUNIT"/>
    <property type="match status" value="1"/>
</dbReference>
<comment type="subunit">
    <text evidence="13">Heterodimer of FNTA and FNTB.</text>
</comment>
<dbReference type="InterPro" id="IPR026872">
    <property type="entry name" value="FTB"/>
</dbReference>
<keyword evidence="4" id="KW-0597">Phosphoprotein</keyword>
<name>A0A3S4QDM2_9ACAR</name>
<accession>A0A3S4QDM2</accession>
<keyword evidence="8" id="KW-0677">Repeat</keyword>